<protein>
    <recommendedName>
        <fullName evidence="10">Bidirectional sugar transporter SWEET</fullName>
    </recommendedName>
</protein>
<evidence type="ECO:0000256" key="7">
    <source>
        <dbReference type="ARBA" id="ARBA00022737"/>
    </source>
</evidence>
<dbReference type="Pfam" id="PF03083">
    <property type="entry name" value="MtN3_slv"/>
    <property type="match status" value="2"/>
</dbReference>
<dbReference type="GO" id="GO:0005886">
    <property type="term" value="C:plasma membrane"/>
    <property type="evidence" value="ECO:0007669"/>
    <property type="project" value="UniProtKB-SubCell"/>
</dbReference>
<accession>A0AAV3P8B5</accession>
<keyword evidence="4" id="KW-1003">Cell membrane</keyword>
<keyword evidence="9 10" id="KW-0472">Membrane</keyword>
<dbReference type="PANTHER" id="PTHR10791">
    <property type="entry name" value="RAG1-ACTIVATING PROTEIN 1"/>
    <property type="match status" value="1"/>
</dbReference>
<name>A0AAV3P8B5_LITER</name>
<dbReference type="FunFam" id="1.20.1280.290:FF:000003">
    <property type="entry name" value="Bidirectional sugar transporter SWEET"/>
    <property type="match status" value="1"/>
</dbReference>
<sequence>MARSSNHLLILTFGLLGNVLSFLVFLAPLPTFYTIFKKKSTKGFHSIPYVAALFSSMLWIYYSSLKGNTTLLVTINAFGCFIETIYISFFLFYAHKSARIHTMKSVVLLIIAGFGLIVGLTHFLVKDIATRVQIAGWICLVTALAVFVAPMGILRTVIKTKSVEFMPFCLSFFLTISAVTWFLYGLFLKDFNIWVPNVVGFVFGILQMVLYVIYKDTKKQKLPTDLIPGEIIILDDQEKLPQQIIDIVKLGALAPSEKNIVLRSQISEKNIVLRTHTSEKNISLRTQISEKNNVLRHQVTA</sequence>
<keyword evidence="5 10" id="KW-0762">Sugar transport</keyword>
<evidence type="ECO:0000256" key="8">
    <source>
        <dbReference type="ARBA" id="ARBA00022989"/>
    </source>
</evidence>
<evidence type="ECO:0000256" key="2">
    <source>
        <dbReference type="ARBA" id="ARBA00007809"/>
    </source>
</evidence>
<evidence type="ECO:0000256" key="10">
    <source>
        <dbReference type="RuleBase" id="RU910715"/>
    </source>
</evidence>
<reference evidence="11 12" key="1">
    <citation type="submission" date="2024-01" db="EMBL/GenBank/DDBJ databases">
        <title>The complete chloroplast genome sequence of Lithospermum erythrorhizon: insights into the phylogenetic relationship among Boraginaceae species and the maternal lineages of purple gromwells.</title>
        <authorList>
            <person name="Okada T."/>
            <person name="Watanabe K."/>
        </authorList>
    </citation>
    <scope>NUCLEOTIDE SEQUENCE [LARGE SCALE GENOMIC DNA]</scope>
</reference>
<evidence type="ECO:0000313" key="12">
    <source>
        <dbReference type="Proteomes" id="UP001454036"/>
    </source>
</evidence>
<keyword evidence="8 10" id="KW-1133">Transmembrane helix</keyword>
<keyword evidence="7" id="KW-0677">Repeat</keyword>
<dbReference type="InterPro" id="IPR004316">
    <property type="entry name" value="SWEET_rpt"/>
</dbReference>
<comment type="subcellular location">
    <subcellularLocation>
        <location evidence="1 10">Cell membrane</location>
        <topology evidence="1 10">Multi-pass membrane protein</topology>
    </subcellularLocation>
</comment>
<dbReference type="FunFam" id="1.20.1280.290:FF:000001">
    <property type="entry name" value="Bidirectional sugar transporter SWEET"/>
    <property type="match status" value="1"/>
</dbReference>
<feature type="transmembrane region" description="Helical" evidence="10">
    <location>
        <begin position="106"/>
        <end position="125"/>
    </location>
</feature>
<keyword evidence="3 10" id="KW-0813">Transport</keyword>
<feature type="transmembrane region" description="Helical" evidence="10">
    <location>
        <begin position="6"/>
        <end position="26"/>
    </location>
</feature>
<feature type="transmembrane region" description="Helical" evidence="10">
    <location>
        <begin position="47"/>
        <end position="65"/>
    </location>
</feature>
<dbReference type="AlphaFoldDB" id="A0AAV3P8B5"/>
<feature type="transmembrane region" description="Helical" evidence="10">
    <location>
        <begin position="71"/>
        <end position="94"/>
    </location>
</feature>
<feature type="transmembrane region" description="Helical" evidence="10">
    <location>
        <begin position="193"/>
        <end position="214"/>
    </location>
</feature>
<proteinExistence type="inferred from homology"/>
<dbReference type="EMBL" id="BAABME010001007">
    <property type="protein sequence ID" value="GAA0146946.1"/>
    <property type="molecule type" value="Genomic_DNA"/>
</dbReference>
<evidence type="ECO:0000313" key="11">
    <source>
        <dbReference type="EMBL" id="GAA0146946.1"/>
    </source>
</evidence>
<dbReference type="PANTHER" id="PTHR10791:SF165">
    <property type="entry name" value="BIDIRECTIONAL SUGAR TRANSPORTER SWEET10"/>
    <property type="match status" value="1"/>
</dbReference>
<dbReference type="GO" id="GO:0051119">
    <property type="term" value="F:sugar transmembrane transporter activity"/>
    <property type="evidence" value="ECO:0007669"/>
    <property type="project" value="InterPro"/>
</dbReference>
<evidence type="ECO:0000256" key="3">
    <source>
        <dbReference type="ARBA" id="ARBA00022448"/>
    </source>
</evidence>
<comment type="similarity">
    <text evidence="2 10">Belongs to the SWEET sugar transporter family.</text>
</comment>
<keyword evidence="12" id="KW-1185">Reference proteome</keyword>
<evidence type="ECO:0000256" key="9">
    <source>
        <dbReference type="ARBA" id="ARBA00023136"/>
    </source>
</evidence>
<keyword evidence="6 10" id="KW-0812">Transmembrane</keyword>
<evidence type="ECO:0000256" key="6">
    <source>
        <dbReference type="ARBA" id="ARBA00022692"/>
    </source>
</evidence>
<feature type="transmembrane region" description="Helical" evidence="10">
    <location>
        <begin position="165"/>
        <end position="187"/>
    </location>
</feature>
<comment type="function">
    <text evidence="10">Mediates both low-affinity uptake and efflux of sugar across the membrane.</text>
</comment>
<gene>
    <name evidence="11" type="ORF">LIER_06768</name>
</gene>
<organism evidence="11 12">
    <name type="scientific">Lithospermum erythrorhizon</name>
    <name type="common">Purple gromwell</name>
    <name type="synonym">Lithospermum officinale var. erythrorhizon</name>
    <dbReference type="NCBI Taxonomy" id="34254"/>
    <lineage>
        <taxon>Eukaryota</taxon>
        <taxon>Viridiplantae</taxon>
        <taxon>Streptophyta</taxon>
        <taxon>Embryophyta</taxon>
        <taxon>Tracheophyta</taxon>
        <taxon>Spermatophyta</taxon>
        <taxon>Magnoliopsida</taxon>
        <taxon>eudicotyledons</taxon>
        <taxon>Gunneridae</taxon>
        <taxon>Pentapetalae</taxon>
        <taxon>asterids</taxon>
        <taxon>lamiids</taxon>
        <taxon>Boraginales</taxon>
        <taxon>Boraginaceae</taxon>
        <taxon>Boraginoideae</taxon>
        <taxon>Lithospermeae</taxon>
        <taxon>Lithospermum</taxon>
    </lineage>
</organism>
<comment type="caution">
    <text evidence="11">The sequence shown here is derived from an EMBL/GenBank/DDBJ whole genome shotgun (WGS) entry which is preliminary data.</text>
</comment>
<evidence type="ECO:0000256" key="5">
    <source>
        <dbReference type="ARBA" id="ARBA00022597"/>
    </source>
</evidence>
<dbReference type="InterPro" id="IPR047664">
    <property type="entry name" value="SWEET"/>
</dbReference>
<evidence type="ECO:0000256" key="4">
    <source>
        <dbReference type="ARBA" id="ARBA00022475"/>
    </source>
</evidence>
<dbReference type="Gene3D" id="1.20.1280.290">
    <property type="match status" value="2"/>
</dbReference>
<dbReference type="Proteomes" id="UP001454036">
    <property type="component" value="Unassembled WGS sequence"/>
</dbReference>
<feature type="transmembrane region" description="Helical" evidence="10">
    <location>
        <begin position="131"/>
        <end position="153"/>
    </location>
</feature>
<evidence type="ECO:0000256" key="1">
    <source>
        <dbReference type="ARBA" id="ARBA00004651"/>
    </source>
</evidence>